<dbReference type="InterPro" id="IPR013941">
    <property type="entry name" value="ZDS1_C"/>
</dbReference>
<gene>
    <name evidence="3" type="primary">TPHA0C04720</name>
    <name evidence="3" type="ordered locus">TPHA_0C04720</name>
</gene>
<evidence type="ECO:0000256" key="1">
    <source>
        <dbReference type="SAM" id="MobiDB-lite"/>
    </source>
</evidence>
<evidence type="ECO:0000313" key="4">
    <source>
        <dbReference type="Proteomes" id="UP000005666"/>
    </source>
</evidence>
<proteinExistence type="predicted"/>
<accession>G8BQW0</accession>
<reference evidence="3 4" key="1">
    <citation type="journal article" date="2011" name="Proc. Natl. Acad. Sci. U.S.A.">
        <title>Evolutionary erosion of yeast sex chromosomes by mating-type switching accidents.</title>
        <authorList>
            <person name="Gordon J.L."/>
            <person name="Armisen D."/>
            <person name="Proux-Wera E."/>
            <person name="Oheigeartaigh S.S."/>
            <person name="Byrne K.P."/>
            <person name="Wolfe K.H."/>
        </authorList>
    </citation>
    <scope>NUCLEOTIDE SEQUENCE [LARGE SCALE GENOMIC DNA]</scope>
    <source>
        <strain evidence="4">ATCC 24235 / CBS 4417 / NBRC 1672 / NRRL Y-8282 / UCD 70-5</strain>
    </source>
</reference>
<dbReference type="OrthoDB" id="5589766at2759"/>
<dbReference type="GeneID" id="11535320"/>
<feature type="compositionally biased region" description="Polar residues" evidence="1">
    <location>
        <begin position="920"/>
        <end position="938"/>
    </location>
</feature>
<feature type="compositionally biased region" description="Low complexity" evidence="1">
    <location>
        <begin position="229"/>
        <end position="239"/>
    </location>
</feature>
<feature type="compositionally biased region" description="Polar residues" evidence="1">
    <location>
        <begin position="577"/>
        <end position="591"/>
    </location>
</feature>
<dbReference type="PANTHER" id="PTHR28089:SF1">
    <property type="entry name" value="PROTEIN ZDS1-RELATED"/>
    <property type="match status" value="1"/>
</dbReference>
<feature type="compositionally biased region" description="Polar residues" evidence="1">
    <location>
        <begin position="692"/>
        <end position="706"/>
    </location>
</feature>
<name>G8BQW0_TETPH</name>
<evidence type="ECO:0000313" key="3">
    <source>
        <dbReference type="EMBL" id="CCE62622.1"/>
    </source>
</evidence>
<feature type="compositionally biased region" description="Polar residues" evidence="1">
    <location>
        <begin position="778"/>
        <end position="787"/>
    </location>
</feature>
<dbReference type="GO" id="GO:0005737">
    <property type="term" value="C:cytoplasm"/>
    <property type="evidence" value="ECO:0007669"/>
    <property type="project" value="TreeGrafter"/>
</dbReference>
<dbReference type="RefSeq" id="XP_003685056.1">
    <property type="nucleotide sequence ID" value="XM_003685008.1"/>
</dbReference>
<feature type="domain" description="Protein Zds1 C-terminal" evidence="2">
    <location>
        <begin position="973"/>
        <end position="1025"/>
    </location>
</feature>
<sequence length="1072" mass="120011">MNGNTDMETNIESRNPAMLKAVQYLDREIKNVNHLKRFSIGSMDMLIDPELEYRISNTVTKDIESEKPKRRSVLLLNTFASSDDVPTKAHSKAPNIGIMQSNIDYSNDLVNMSIQRRRSSTRQFPTFSKYKESVPVYNEEKVDSTNAVKWVRADQHPNVSPSKQLNEVLENLHIEDKQVTKKDRLSITYKKNKSSIVRRPSKLRHSSNDESFDSDIEDPSFTKDHDTFSFENESSFSTNDQTDISITRFDSRDTINSNGNSNHRLSLKNITDELTRISNDAGLVDSDAINLAQSLGLTSSYQNNINDFYDDKNLAIYDSTINESSNMETFNEQDKILNLNSENSKGGTFAVNGMKVPMRSSLRRSKFNTYRYSRNNQKDSDIPEKKEIENPYMGSQHISEEKSDVTEIQVALSNNQNALVSPERNNDKISFKDSQKDYLTKPIEEKADADEQSGSSPVSDFQDIYDHYRQPSSEWEDEIFNASKNPESSISLNGNLVALPELASSKYQTSNVMGEEGEYLDKVTHDHTQETSFETDDINNEVNNNYADDRIQMNATEYLNNSEQHTISENDIHESSSELQHSENLISSQEQRDSFIQNGDTNLREVRSTQKHHYRRGGWAWFNNKTKESFNSSLHSLNKNTTSSGNRGSTELNDNETSTEAGHSLHNKAPGKSRNRNIFKLHDKTNDAHSYKNVTDNESSAVDSSSANIKNSLGKLNDLFKRKTSGKLHRTSHDAVSTAIEQDSDLSAFEKVRKSSSSSFNKLRKSSSKISVSESGRQDTTASSTRTEPIEPALPNQSAYHIEAHGDQVELETHNNPKKHAQILPVSPASERTDDSSVLDASGPLTESRNTPLNGLQPAITIKTTRQPDPHTHAVAPRAETPPSGKNSANLPTKNGRQRRKTGAYSTSTRVSKTPKRSSRGQQASTNGNGPAPVTSTLPLRKLTFADVPPTGRANGPVQFMDSTFGFPLPLLTRSTIIMFENRLPISVERAIYRLSHLKLGDTKKELRQQVLLSNFMYAYLHLVNHSLYLEQYGLGADGSGAAPDSLAADTSGKDAEIRLTVDTHASRTVFG</sequence>
<dbReference type="SMART" id="SM01327">
    <property type="entry name" value="Zds_C"/>
    <property type="match status" value="1"/>
</dbReference>
<feature type="compositionally biased region" description="Polar residues" evidence="1">
    <location>
        <begin position="845"/>
        <end position="854"/>
    </location>
</feature>
<feature type="region of interest" description="Disordered" evidence="1">
    <location>
        <begin position="196"/>
        <end position="239"/>
    </location>
</feature>
<feature type="compositionally biased region" description="Basic residues" evidence="1">
    <location>
        <begin position="665"/>
        <end position="679"/>
    </location>
</feature>
<dbReference type="PANTHER" id="PTHR28089">
    <property type="entry name" value="PROTEIN ZDS1-RELATED"/>
    <property type="match status" value="1"/>
</dbReference>
<dbReference type="Pfam" id="PF08632">
    <property type="entry name" value="Zds_C"/>
    <property type="match status" value="1"/>
</dbReference>
<feature type="compositionally biased region" description="Basic and acidic residues" evidence="1">
    <location>
        <begin position="680"/>
        <end position="690"/>
    </location>
</feature>
<protein>
    <recommendedName>
        <fullName evidence="2">Protein Zds1 C-terminal domain-containing protein</fullName>
    </recommendedName>
</protein>
<organism evidence="3 4">
    <name type="scientific">Tetrapisispora phaffii (strain ATCC 24235 / CBS 4417 / NBRC 1672 / NRRL Y-8282 / UCD 70-5)</name>
    <name type="common">Yeast</name>
    <name type="synonym">Fabospora phaffii</name>
    <dbReference type="NCBI Taxonomy" id="1071381"/>
    <lineage>
        <taxon>Eukaryota</taxon>
        <taxon>Fungi</taxon>
        <taxon>Dikarya</taxon>
        <taxon>Ascomycota</taxon>
        <taxon>Saccharomycotina</taxon>
        <taxon>Saccharomycetes</taxon>
        <taxon>Saccharomycetales</taxon>
        <taxon>Saccharomycetaceae</taxon>
        <taxon>Tetrapisispora</taxon>
    </lineage>
</organism>
<dbReference type="GO" id="GO:0010971">
    <property type="term" value="P:positive regulation of G2/M transition of mitotic cell cycle"/>
    <property type="evidence" value="ECO:0007669"/>
    <property type="project" value="TreeGrafter"/>
</dbReference>
<dbReference type="InterPro" id="IPR040206">
    <property type="entry name" value="Zds1/2"/>
</dbReference>
<feature type="region of interest" description="Disordered" evidence="1">
    <location>
        <begin position="572"/>
        <end position="591"/>
    </location>
</feature>
<feature type="region of interest" description="Disordered" evidence="1">
    <location>
        <begin position="754"/>
        <end position="796"/>
    </location>
</feature>
<evidence type="ECO:0000259" key="2">
    <source>
        <dbReference type="SMART" id="SM01327"/>
    </source>
</evidence>
<feature type="region of interest" description="Disordered" evidence="1">
    <location>
        <begin position="825"/>
        <end position="941"/>
    </location>
</feature>
<feature type="compositionally biased region" description="Polar residues" evidence="1">
    <location>
        <begin position="632"/>
        <end position="661"/>
    </location>
</feature>
<dbReference type="AlphaFoldDB" id="G8BQW0"/>
<keyword evidence="4" id="KW-1185">Reference proteome</keyword>
<dbReference type="KEGG" id="tpf:TPHA_0C04720"/>
<dbReference type="Proteomes" id="UP000005666">
    <property type="component" value="Chromosome 3"/>
</dbReference>
<dbReference type="HOGENOM" id="CLU_011999_0_0_1"/>
<dbReference type="eggNOG" id="ENOG502S5WJ">
    <property type="taxonomic scope" value="Eukaryota"/>
</dbReference>
<feature type="compositionally biased region" description="Polar residues" evidence="1">
    <location>
        <begin position="884"/>
        <end position="895"/>
    </location>
</feature>
<dbReference type="GO" id="GO:0030010">
    <property type="term" value="P:establishment of cell polarity"/>
    <property type="evidence" value="ECO:0007669"/>
    <property type="project" value="TreeGrafter"/>
</dbReference>
<feature type="region of interest" description="Disordered" evidence="1">
    <location>
        <begin position="632"/>
        <end position="706"/>
    </location>
</feature>
<dbReference type="EMBL" id="HE612858">
    <property type="protein sequence ID" value="CCE62622.1"/>
    <property type="molecule type" value="Genomic_DNA"/>
</dbReference>
<dbReference type="STRING" id="1071381.G8BQW0"/>